<gene>
    <name evidence="2" type="ORF">OS493_012330</name>
</gene>
<name>A0A9W9ZQL7_9CNID</name>
<accession>A0A9W9ZQL7</accession>
<evidence type="ECO:0000256" key="1">
    <source>
        <dbReference type="SAM" id="MobiDB-lite"/>
    </source>
</evidence>
<proteinExistence type="predicted"/>
<feature type="compositionally biased region" description="Polar residues" evidence="1">
    <location>
        <begin position="119"/>
        <end position="134"/>
    </location>
</feature>
<comment type="caution">
    <text evidence="2">The sequence shown here is derived from an EMBL/GenBank/DDBJ whole genome shotgun (WGS) entry which is preliminary data.</text>
</comment>
<dbReference type="Proteomes" id="UP001163046">
    <property type="component" value="Unassembled WGS sequence"/>
</dbReference>
<sequence>MIKARGCPRTESNELCRICNLNLRLTYGNCGTKSCVNLFKPSTRKESSGVVWSATLKNVGFTVVDSLNVSQLMCNGCFRKFLSKHISSEPDKENTAENTPAEDICEGAKRKFCSVLSPARSSPPNRKTLRTQSPAKERQNKSRKSLGFDGSKDGKLVRAVHSNVLSKCNIDDMDNTQGAAVKVVICWPNGEVAVKNTLDQENQSIIRNLALENWKTAVNACFRHVFPPQVSCPGIKRSFCTGDFKGV</sequence>
<organism evidence="2 3">
    <name type="scientific">Desmophyllum pertusum</name>
    <dbReference type="NCBI Taxonomy" id="174260"/>
    <lineage>
        <taxon>Eukaryota</taxon>
        <taxon>Metazoa</taxon>
        <taxon>Cnidaria</taxon>
        <taxon>Anthozoa</taxon>
        <taxon>Hexacorallia</taxon>
        <taxon>Scleractinia</taxon>
        <taxon>Caryophylliina</taxon>
        <taxon>Caryophylliidae</taxon>
        <taxon>Desmophyllum</taxon>
    </lineage>
</organism>
<evidence type="ECO:0000313" key="2">
    <source>
        <dbReference type="EMBL" id="KAJ7385997.1"/>
    </source>
</evidence>
<dbReference type="OrthoDB" id="6007158at2759"/>
<protein>
    <submittedName>
        <fullName evidence="2">Uncharacterized protein</fullName>
    </submittedName>
</protein>
<reference evidence="2" key="1">
    <citation type="submission" date="2023-01" db="EMBL/GenBank/DDBJ databases">
        <title>Genome assembly of the deep-sea coral Lophelia pertusa.</title>
        <authorList>
            <person name="Herrera S."/>
            <person name="Cordes E."/>
        </authorList>
    </citation>
    <scope>NUCLEOTIDE SEQUENCE</scope>
    <source>
        <strain evidence="2">USNM1676648</strain>
        <tissue evidence="2">Polyp</tissue>
    </source>
</reference>
<keyword evidence="3" id="KW-1185">Reference proteome</keyword>
<dbReference type="AlphaFoldDB" id="A0A9W9ZQL7"/>
<evidence type="ECO:0000313" key="3">
    <source>
        <dbReference type="Proteomes" id="UP001163046"/>
    </source>
</evidence>
<feature type="region of interest" description="Disordered" evidence="1">
    <location>
        <begin position="117"/>
        <end position="150"/>
    </location>
</feature>
<dbReference type="EMBL" id="MU825878">
    <property type="protein sequence ID" value="KAJ7385997.1"/>
    <property type="molecule type" value="Genomic_DNA"/>
</dbReference>